<dbReference type="Gramene" id="OBART03G17980.1">
    <property type="protein sequence ID" value="OBART03G17980.1"/>
    <property type="gene ID" value="OBART03G17980"/>
</dbReference>
<keyword evidence="6" id="KW-0479">Metal-binding</keyword>
<dbReference type="Pfam" id="PF12483">
    <property type="entry name" value="GIDE"/>
    <property type="match status" value="1"/>
</dbReference>
<reference evidence="14" key="1">
    <citation type="journal article" date="2009" name="Rice">
        <title>De Novo Next Generation Sequencing of Plant Genomes.</title>
        <authorList>
            <person name="Rounsley S."/>
            <person name="Marri P.R."/>
            <person name="Yu Y."/>
            <person name="He R."/>
            <person name="Sisneros N."/>
            <person name="Goicoechea J.L."/>
            <person name="Lee S.J."/>
            <person name="Angelova A."/>
            <person name="Kudrna D."/>
            <person name="Luo M."/>
            <person name="Affourtit J."/>
            <person name="Desany B."/>
            <person name="Knight J."/>
            <person name="Niazi F."/>
            <person name="Egholm M."/>
            <person name="Wing R.A."/>
        </authorList>
    </citation>
    <scope>NUCLEOTIDE SEQUENCE [LARGE SCALE GENOMIC DNA]</scope>
    <source>
        <strain evidence="14">cv. IRGC 105608</strain>
    </source>
</reference>
<evidence type="ECO:0000256" key="7">
    <source>
        <dbReference type="ARBA" id="ARBA00022771"/>
    </source>
</evidence>
<evidence type="ECO:0000256" key="12">
    <source>
        <dbReference type="SAM" id="Phobius"/>
    </source>
</evidence>
<sequence length="171" mass="19297">MDVRQHYKTKHVTKSAKTEINEKDGEEFLMLRRTKATDSDEYLVVKRTRVKIGTEHRPTKRVRDIDVEQWVHGTNATGFTLNRESSVFEENKQLCSRCQVCGQEGSVKVVGLERTERVLPTGTTFTVVGEAYKDRGTVLIKRPRELGRGKDATAAIFAFCGGVLLAFHALL</sequence>
<feature type="transmembrane region" description="Helical" evidence="12">
    <location>
        <begin position="152"/>
        <end position="170"/>
    </location>
</feature>
<dbReference type="AlphaFoldDB" id="A0A0D3FIP4"/>
<evidence type="ECO:0000256" key="9">
    <source>
        <dbReference type="ARBA" id="ARBA00022833"/>
    </source>
</evidence>
<evidence type="ECO:0000256" key="8">
    <source>
        <dbReference type="ARBA" id="ARBA00022786"/>
    </source>
</evidence>
<evidence type="ECO:0000313" key="14">
    <source>
        <dbReference type="EnsemblPlants" id="OBART03G17980.1"/>
    </source>
</evidence>
<name>A0A0D3FIP4_9ORYZ</name>
<evidence type="ECO:0000256" key="5">
    <source>
        <dbReference type="ARBA" id="ARBA00022692"/>
    </source>
</evidence>
<keyword evidence="15" id="KW-1185">Reference proteome</keyword>
<evidence type="ECO:0000256" key="11">
    <source>
        <dbReference type="ARBA" id="ARBA00023136"/>
    </source>
</evidence>
<evidence type="ECO:0000256" key="10">
    <source>
        <dbReference type="ARBA" id="ARBA00022989"/>
    </source>
</evidence>
<dbReference type="InterPro" id="IPR022170">
    <property type="entry name" value="MUL1-like"/>
</dbReference>
<keyword evidence="5 12" id="KW-0812">Transmembrane</keyword>
<dbReference type="PANTHER" id="PTHR47568">
    <property type="match status" value="1"/>
</dbReference>
<dbReference type="GO" id="GO:0016020">
    <property type="term" value="C:membrane"/>
    <property type="evidence" value="ECO:0007669"/>
    <property type="project" value="UniProtKB-SubCell"/>
</dbReference>
<keyword evidence="4" id="KW-0808">Transferase</keyword>
<dbReference type="GO" id="GO:0016567">
    <property type="term" value="P:protein ubiquitination"/>
    <property type="evidence" value="ECO:0007669"/>
    <property type="project" value="InterPro"/>
</dbReference>
<dbReference type="Proteomes" id="UP000026960">
    <property type="component" value="Chromosome 3"/>
</dbReference>
<dbReference type="HOGENOM" id="CLU_1565256_0_0_1"/>
<dbReference type="EC" id="2.3.2.27" evidence="3"/>
<comment type="subcellular location">
    <subcellularLocation>
        <location evidence="2">Membrane</location>
        <topology evidence="2">Multi-pass membrane protein</topology>
    </subcellularLocation>
</comment>
<feature type="domain" description="E3 Ubiquitin ligase MUL1-like" evidence="13">
    <location>
        <begin position="106"/>
        <end position="146"/>
    </location>
</feature>
<keyword evidence="9" id="KW-0862">Zinc</keyword>
<proteinExistence type="predicted"/>
<dbReference type="PANTHER" id="PTHR47568:SF2">
    <property type="entry name" value="E3 UBIQUITIN-PROTEIN LIGASE SP1-RELATED"/>
    <property type="match status" value="1"/>
</dbReference>
<keyword evidence="11 12" id="KW-0472">Membrane</keyword>
<comment type="catalytic activity">
    <reaction evidence="1">
        <text>S-ubiquitinyl-[E2 ubiquitin-conjugating enzyme]-L-cysteine + [acceptor protein]-L-lysine = [E2 ubiquitin-conjugating enzyme]-L-cysteine + N(6)-ubiquitinyl-[acceptor protein]-L-lysine.</text>
        <dbReference type="EC" id="2.3.2.27"/>
    </reaction>
</comment>
<organism evidence="14">
    <name type="scientific">Oryza barthii</name>
    <dbReference type="NCBI Taxonomy" id="65489"/>
    <lineage>
        <taxon>Eukaryota</taxon>
        <taxon>Viridiplantae</taxon>
        <taxon>Streptophyta</taxon>
        <taxon>Embryophyta</taxon>
        <taxon>Tracheophyta</taxon>
        <taxon>Spermatophyta</taxon>
        <taxon>Magnoliopsida</taxon>
        <taxon>Liliopsida</taxon>
        <taxon>Poales</taxon>
        <taxon>Poaceae</taxon>
        <taxon>BOP clade</taxon>
        <taxon>Oryzoideae</taxon>
        <taxon>Oryzeae</taxon>
        <taxon>Oryzinae</taxon>
        <taxon>Oryza</taxon>
    </lineage>
</organism>
<dbReference type="GO" id="GO:0061630">
    <property type="term" value="F:ubiquitin protein ligase activity"/>
    <property type="evidence" value="ECO:0007669"/>
    <property type="project" value="UniProtKB-EC"/>
</dbReference>
<evidence type="ECO:0000256" key="2">
    <source>
        <dbReference type="ARBA" id="ARBA00004141"/>
    </source>
</evidence>
<evidence type="ECO:0000256" key="4">
    <source>
        <dbReference type="ARBA" id="ARBA00022679"/>
    </source>
</evidence>
<keyword evidence="7" id="KW-0863">Zinc-finger</keyword>
<evidence type="ECO:0000256" key="1">
    <source>
        <dbReference type="ARBA" id="ARBA00000900"/>
    </source>
</evidence>
<evidence type="ECO:0000313" key="15">
    <source>
        <dbReference type="Proteomes" id="UP000026960"/>
    </source>
</evidence>
<evidence type="ECO:0000256" key="3">
    <source>
        <dbReference type="ARBA" id="ARBA00012483"/>
    </source>
</evidence>
<accession>A0A0D3FIP4</accession>
<keyword evidence="8" id="KW-0833">Ubl conjugation pathway</keyword>
<dbReference type="STRING" id="65489.A0A0D3FIP4"/>
<dbReference type="EnsemblPlants" id="OBART03G17980.1">
    <property type="protein sequence ID" value="OBART03G17980.1"/>
    <property type="gene ID" value="OBART03G17980"/>
</dbReference>
<evidence type="ECO:0000259" key="13">
    <source>
        <dbReference type="Pfam" id="PF12483"/>
    </source>
</evidence>
<keyword evidence="10 12" id="KW-1133">Transmembrane helix</keyword>
<dbReference type="PaxDb" id="65489-OBART03G17980.1"/>
<evidence type="ECO:0000256" key="6">
    <source>
        <dbReference type="ARBA" id="ARBA00022723"/>
    </source>
</evidence>
<protein>
    <recommendedName>
        <fullName evidence="3">RING-type E3 ubiquitin transferase</fullName>
        <ecNumber evidence="3">2.3.2.27</ecNumber>
    </recommendedName>
</protein>
<reference evidence="14" key="2">
    <citation type="submission" date="2015-03" db="UniProtKB">
        <authorList>
            <consortium name="EnsemblPlants"/>
        </authorList>
    </citation>
    <scope>IDENTIFICATION</scope>
</reference>
<dbReference type="InterPro" id="IPR044231">
    <property type="entry name" value="SP1/SPL1"/>
</dbReference>
<dbReference type="GO" id="GO:0008270">
    <property type="term" value="F:zinc ion binding"/>
    <property type="evidence" value="ECO:0007669"/>
    <property type="project" value="UniProtKB-KW"/>
</dbReference>